<dbReference type="Proteomes" id="UP001154282">
    <property type="component" value="Unassembled WGS sequence"/>
</dbReference>
<comment type="caution">
    <text evidence="2">The sequence shown here is derived from an EMBL/GenBank/DDBJ whole genome shotgun (WGS) entry which is preliminary data.</text>
</comment>
<dbReference type="AlphaFoldDB" id="A0AAV0LDA2"/>
<keyword evidence="1" id="KW-0812">Transmembrane</keyword>
<keyword evidence="1" id="KW-1133">Transmembrane helix</keyword>
<accession>A0AAV0LDA2</accession>
<reference evidence="2" key="1">
    <citation type="submission" date="2022-08" db="EMBL/GenBank/DDBJ databases">
        <authorList>
            <person name="Gutierrez-Valencia J."/>
        </authorList>
    </citation>
    <scope>NUCLEOTIDE SEQUENCE</scope>
</reference>
<organism evidence="2 3">
    <name type="scientific">Linum tenue</name>
    <dbReference type="NCBI Taxonomy" id="586396"/>
    <lineage>
        <taxon>Eukaryota</taxon>
        <taxon>Viridiplantae</taxon>
        <taxon>Streptophyta</taxon>
        <taxon>Embryophyta</taxon>
        <taxon>Tracheophyta</taxon>
        <taxon>Spermatophyta</taxon>
        <taxon>Magnoliopsida</taxon>
        <taxon>eudicotyledons</taxon>
        <taxon>Gunneridae</taxon>
        <taxon>Pentapetalae</taxon>
        <taxon>rosids</taxon>
        <taxon>fabids</taxon>
        <taxon>Malpighiales</taxon>
        <taxon>Linaceae</taxon>
        <taxon>Linum</taxon>
    </lineage>
</organism>
<protein>
    <submittedName>
        <fullName evidence="2">Uncharacterized protein</fullName>
    </submittedName>
</protein>
<gene>
    <name evidence="2" type="ORF">LITE_LOCUS23479</name>
</gene>
<evidence type="ECO:0000313" key="3">
    <source>
        <dbReference type="Proteomes" id="UP001154282"/>
    </source>
</evidence>
<feature type="non-terminal residue" evidence="2">
    <location>
        <position position="50"/>
    </location>
</feature>
<sequence length="50" mass="5758">MGCCCEKLISLKVLICVSIWRTISVLFTNCHHGFFSFFLPLPSLIVYYLT</sequence>
<proteinExistence type="predicted"/>
<evidence type="ECO:0000313" key="2">
    <source>
        <dbReference type="EMBL" id="CAI0432507.1"/>
    </source>
</evidence>
<keyword evidence="3" id="KW-1185">Reference proteome</keyword>
<name>A0AAV0LDA2_9ROSI</name>
<keyword evidence="1" id="KW-0472">Membrane</keyword>
<feature type="transmembrane region" description="Helical" evidence="1">
    <location>
        <begin position="9"/>
        <end position="27"/>
    </location>
</feature>
<dbReference type="EMBL" id="CAMGYJ010000006">
    <property type="protein sequence ID" value="CAI0432507.1"/>
    <property type="molecule type" value="Genomic_DNA"/>
</dbReference>
<evidence type="ECO:0000256" key="1">
    <source>
        <dbReference type="SAM" id="Phobius"/>
    </source>
</evidence>